<evidence type="ECO:0000256" key="5">
    <source>
        <dbReference type="ARBA" id="ARBA00023015"/>
    </source>
</evidence>
<proteinExistence type="predicted"/>
<keyword evidence="13" id="KW-1185">Reference proteome</keyword>
<dbReference type="AlphaFoldDB" id="A0A839IN91"/>
<evidence type="ECO:0000256" key="9">
    <source>
        <dbReference type="PROSITE-ProRule" id="PRU01091"/>
    </source>
</evidence>
<dbReference type="EMBL" id="JACJFM010000004">
    <property type="protein sequence ID" value="MBB1485947.1"/>
    <property type="molecule type" value="Genomic_DNA"/>
</dbReference>
<dbReference type="SMART" id="SM00448">
    <property type="entry name" value="REC"/>
    <property type="match status" value="1"/>
</dbReference>
<evidence type="ECO:0000256" key="7">
    <source>
        <dbReference type="ARBA" id="ARBA00023163"/>
    </source>
</evidence>
<keyword evidence="4" id="KW-0902">Two-component regulatory system</keyword>
<keyword evidence="7" id="KW-0804">Transcription</keyword>
<dbReference type="SUPFAM" id="SSF46894">
    <property type="entry name" value="C-terminal effector domain of the bipartite response regulators"/>
    <property type="match status" value="1"/>
</dbReference>
<keyword evidence="5" id="KW-0805">Transcription regulation</keyword>
<dbReference type="Gene3D" id="1.10.10.10">
    <property type="entry name" value="Winged helix-like DNA-binding domain superfamily/Winged helix DNA-binding domain"/>
    <property type="match status" value="1"/>
</dbReference>
<dbReference type="PANTHER" id="PTHR48111">
    <property type="entry name" value="REGULATOR OF RPOS"/>
    <property type="match status" value="1"/>
</dbReference>
<feature type="domain" description="Response regulatory" evidence="10">
    <location>
        <begin position="10"/>
        <end position="124"/>
    </location>
</feature>
<feature type="domain" description="OmpR/PhoB-type" evidence="11">
    <location>
        <begin position="135"/>
        <end position="234"/>
    </location>
</feature>
<dbReference type="InterPro" id="IPR001867">
    <property type="entry name" value="OmpR/PhoB-type_DNA-bd"/>
</dbReference>
<dbReference type="PANTHER" id="PTHR48111:SF39">
    <property type="entry name" value="TRANSCRIPTIONAL REGULATORY PROTEIN CPXR"/>
    <property type="match status" value="1"/>
</dbReference>
<dbReference type="PROSITE" id="PS50110">
    <property type="entry name" value="RESPONSE_REGULATORY"/>
    <property type="match status" value="1"/>
</dbReference>
<evidence type="ECO:0000256" key="2">
    <source>
        <dbReference type="ARBA" id="ARBA00022490"/>
    </source>
</evidence>
<organism evidence="12 13">
    <name type="scientific">Oceanospirillum sediminis</name>
    <dbReference type="NCBI Taxonomy" id="2760088"/>
    <lineage>
        <taxon>Bacteria</taxon>
        <taxon>Pseudomonadati</taxon>
        <taxon>Pseudomonadota</taxon>
        <taxon>Gammaproteobacteria</taxon>
        <taxon>Oceanospirillales</taxon>
        <taxon>Oceanospirillaceae</taxon>
        <taxon>Oceanospirillum</taxon>
    </lineage>
</organism>
<evidence type="ECO:0000313" key="12">
    <source>
        <dbReference type="EMBL" id="MBB1485947.1"/>
    </source>
</evidence>
<keyword evidence="6 9" id="KW-0238">DNA-binding</keyword>
<comment type="subcellular location">
    <subcellularLocation>
        <location evidence="1">Cytoplasm</location>
    </subcellularLocation>
</comment>
<dbReference type="Pfam" id="PF00486">
    <property type="entry name" value="Trans_reg_C"/>
    <property type="match status" value="1"/>
</dbReference>
<dbReference type="GO" id="GO:0032993">
    <property type="term" value="C:protein-DNA complex"/>
    <property type="evidence" value="ECO:0007669"/>
    <property type="project" value="TreeGrafter"/>
</dbReference>
<evidence type="ECO:0000256" key="8">
    <source>
        <dbReference type="PROSITE-ProRule" id="PRU00169"/>
    </source>
</evidence>
<dbReference type="SMART" id="SM00862">
    <property type="entry name" value="Trans_reg_C"/>
    <property type="match status" value="1"/>
</dbReference>
<dbReference type="PROSITE" id="PS51755">
    <property type="entry name" value="OMPR_PHOB"/>
    <property type="match status" value="1"/>
</dbReference>
<feature type="DNA-binding region" description="OmpR/PhoB-type" evidence="9">
    <location>
        <begin position="135"/>
        <end position="234"/>
    </location>
</feature>
<dbReference type="Pfam" id="PF00072">
    <property type="entry name" value="Response_reg"/>
    <property type="match status" value="1"/>
</dbReference>
<dbReference type="GO" id="GO:0005829">
    <property type="term" value="C:cytosol"/>
    <property type="evidence" value="ECO:0007669"/>
    <property type="project" value="TreeGrafter"/>
</dbReference>
<dbReference type="GO" id="GO:0000156">
    <property type="term" value="F:phosphorelay response regulator activity"/>
    <property type="evidence" value="ECO:0007669"/>
    <property type="project" value="TreeGrafter"/>
</dbReference>
<dbReference type="InterPro" id="IPR016032">
    <property type="entry name" value="Sig_transdc_resp-reg_C-effctor"/>
</dbReference>
<gene>
    <name evidence="12" type="ORF">H4O21_04875</name>
</gene>
<sequence length="234" mass="27254">MSSESRYNCKVLLIEDDPQVNDLISRALLKKGYDVHVCHDGEKGLITALNQSWQLILLDIMLPGLDGLTLLRRLRHQKNNTPVIVLSACGAEQDRINGFHTGADDYLPKPFSMEELQLRMEALLRRCYQPQLQEDPSRQTDGYIDLNRLDKSARIRSEIIDVTPVEFELLWLLMRHADETLSRPYLYQAVLNRSYSRYDRSLDMHVSNLRQKLKQILPGEDLIRTIRGKGYRYR</sequence>
<evidence type="ECO:0000259" key="10">
    <source>
        <dbReference type="PROSITE" id="PS50110"/>
    </source>
</evidence>
<keyword evidence="2" id="KW-0963">Cytoplasm</keyword>
<dbReference type="Gene3D" id="6.10.250.690">
    <property type="match status" value="1"/>
</dbReference>
<dbReference type="GO" id="GO:0000976">
    <property type="term" value="F:transcription cis-regulatory region binding"/>
    <property type="evidence" value="ECO:0007669"/>
    <property type="project" value="TreeGrafter"/>
</dbReference>
<feature type="modified residue" description="4-aspartylphosphate" evidence="8">
    <location>
        <position position="59"/>
    </location>
</feature>
<evidence type="ECO:0000256" key="6">
    <source>
        <dbReference type="ARBA" id="ARBA00023125"/>
    </source>
</evidence>
<reference evidence="12 13" key="1">
    <citation type="submission" date="2020-08" db="EMBL/GenBank/DDBJ databases">
        <title>Oceanospirillum sp. nov. isolated from marine sediment.</title>
        <authorList>
            <person name="Ji X."/>
        </authorList>
    </citation>
    <scope>NUCLEOTIDE SEQUENCE [LARGE SCALE GENOMIC DNA]</scope>
    <source>
        <strain evidence="12 13">D5</strain>
    </source>
</reference>
<evidence type="ECO:0000256" key="3">
    <source>
        <dbReference type="ARBA" id="ARBA00022553"/>
    </source>
</evidence>
<protein>
    <submittedName>
        <fullName evidence="12">Response regulator transcription factor</fullName>
    </submittedName>
</protein>
<evidence type="ECO:0000313" key="13">
    <source>
        <dbReference type="Proteomes" id="UP000565262"/>
    </source>
</evidence>
<name>A0A839IN91_9GAMM</name>
<dbReference type="InterPro" id="IPR036388">
    <property type="entry name" value="WH-like_DNA-bd_sf"/>
</dbReference>
<keyword evidence="3 8" id="KW-0597">Phosphoprotein</keyword>
<dbReference type="InterPro" id="IPR039420">
    <property type="entry name" value="WalR-like"/>
</dbReference>
<dbReference type="InterPro" id="IPR011006">
    <property type="entry name" value="CheY-like_superfamily"/>
</dbReference>
<dbReference type="SUPFAM" id="SSF52172">
    <property type="entry name" value="CheY-like"/>
    <property type="match status" value="1"/>
</dbReference>
<accession>A0A839IN91</accession>
<dbReference type="CDD" id="cd00383">
    <property type="entry name" value="trans_reg_C"/>
    <property type="match status" value="1"/>
</dbReference>
<dbReference type="Proteomes" id="UP000565262">
    <property type="component" value="Unassembled WGS sequence"/>
</dbReference>
<evidence type="ECO:0000259" key="11">
    <source>
        <dbReference type="PROSITE" id="PS51755"/>
    </source>
</evidence>
<comment type="caution">
    <text evidence="12">The sequence shown here is derived from an EMBL/GenBank/DDBJ whole genome shotgun (WGS) entry which is preliminary data.</text>
</comment>
<dbReference type="Gene3D" id="3.40.50.2300">
    <property type="match status" value="1"/>
</dbReference>
<dbReference type="InterPro" id="IPR001789">
    <property type="entry name" value="Sig_transdc_resp-reg_receiver"/>
</dbReference>
<evidence type="ECO:0000256" key="1">
    <source>
        <dbReference type="ARBA" id="ARBA00004496"/>
    </source>
</evidence>
<dbReference type="GO" id="GO:0006355">
    <property type="term" value="P:regulation of DNA-templated transcription"/>
    <property type="evidence" value="ECO:0007669"/>
    <property type="project" value="InterPro"/>
</dbReference>
<evidence type="ECO:0000256" key="4">
    <source>
        <dbReference type="ARBA" id="ARBA00023012"/>
    </source>
</evidence>